<dbReference type="AlphaFoldDB" id="A0AA86N3Q9"/>
<organism evidence="2 3">
    <name type="scientific">Nitrospira tepida</name>
    <dbReference type="NCBI Taxonomy" id="2973512"/>
    <lineage>
        <taxon>Bacteria</taxon>
        <taxon>Pseudomonadati</taxon>
        <taxon>Nitrospirota</taxon>
        <taxon>Nitrospiria</taxon>
        <taxon>Nitrospirales</taxon>
        <taxon>Nitrospiraceae</taxon>
        <taxon>Nitrospira</taxon>
    </lineage>
</organism>
<dbReference type="KEGG" id="nti:DNFV4_04583"/>
<dbReference type="Pfam" id="PF13358">
    <property type="entry name" value="DDE_3"/>
    <property type="match status" value="1"/>
</dbReference>
<protein>
    <submittedName>
        <fullName evidence="2">Transposase</fullName>
    </submittedName>
</protein>
<proteinExistence type="predicted"/>
<reference evidence="2" key="1">
    <citation type="submission" date="2022-10" db="EMBL/GenBank/DDBJ databases">
        <authorList>
            <person name="Koch H."/>
        </authorList>
    </citation>
    <scope>NUCLEOTIDE SEQUENCE</scope>
    <source>
        <strain evidence="2">DNF</strain>
    </source>
</reference>
<name>A0AA86N3Q9_9BACT</name>
<keyword evidence="3" id="KW-1185">Reference proteome</keyword>
<evidence type="ECO:0000259" key="1">
    <source>
        <dbReference type="Pfam" id="PF13358"/>
    </source>
</evidence>
<dbReference type="InterPro" id="IPR038717">
    <property type="entry name" value="Tc1-like_DDE_dom"/>
</dbReference>
<sequence>MARTWAPKGRTPIVRYCSKQDRVSAISALAVSPKRRRVALYLRLRRRNLTGLDVRAFLQHLLRHLRGPVVLLWDRGTIHRRKEVNQWITAHPRLHVEEFPAYAPELNPAEYVWAQADRTLANSTPMDVVQLNGRLRSTVRRLRHSQGLLWSCIYASDLPWAR</sequence>
<dbReference type="InterPro" id="IPR036397">
    <property type="entry name" value="RNaseH_sf"/>
</dbReference>
<dbReference type="GO" id="GO:0003676">
    <property type="term" value="F:nucleic acid binding"/>
    <property type="evidence" value="ECO:0007669"/>
    <property type="project" value="InterPro"/>
</dbReference>
<evidence type="ECO:0000313" key="2">
    <source>
        <dbReference type="EMBL" id="CAI4034139.1"/>
    </source>
</evidence>
<dbReference type="Gene3D" id="3.30.420.10">
    <property type="entry name" value="Ribonuclease H-like superfamily/Ribonuclease H"/>
    <property type="match status" value="1"/>
</dbReference>
<feature type="domain" description="Tc1-like transposase DDE" evidence="1">
    <location>
        <begin position="2"/>
        <end position="123"/>
    </location>
</feature>
<accession>A0AA86N3Q9</accession>
<dbReference type="Proteomes" id="UP001179121">
    <property type="component" value="Chromosome"/>
</dbReference>
<dbReference type="EMBL" id="OX365700">
    <property type="protein sequence ID" value="CAI4034139.1"/>
    <property type="molecule type" value="Genomic_DNA"/>
</dbReference>
<gene>
    <name evidence="2" type="ORF">DNFV4_04583</name>
</gene>
<evidence type="ECO:0000313" key="3">
    <source>
        <dbReference type="Proteomes" id="UP001179121"/>
    </source>
</evidence>